<reference evidence="1 2" key="1">
    <citation type="journal article" date="2012" name="Appl. Environ. Microbiol.">
        <title>Characterization of Two Virulent Phages of Lactobacillus plantarum.</title>
        <authorList>
            <person name="Briggiler Marco M."/>
            <person name="Garneau J.E."/>
            <person name="Tremblay D."/>
            <person name="Quiberoni A."/>
            <person name="Moineau S."/>
        </authorList>
    </citation>
    <scope>NUCLEOTIDE SEQUENCE [LARGE SCALE GENOMIC DNA]</scope>
</reference>
<keyword evidence="2" id="KW-1185">Reference proteome</keyword>
<evidence type="ECO:0000313" key="1">
    <source>
        <dbReference type="EMBL" id="AFU63143.1"/>
    </source>
</evidence>
<organism evidence="1 2">
    <name type="scientific">Lactobacillus phage ATCC 8014-B2</name>
    <dbReference type="NCBI Taxonomy" id="1225795"/>
    <lineage>
        <taxon>Viruses</taxon>
        <taxon>Duplodnaviria</taxon>
        <taxon>Heunggongvirae</taxon>
        <taxon>Uroviricota</taxon>
        <taxon>Caudoviricetes</taxon>
        <taxon>Tybeckvirinae</taxon>
        <taxon>Douglaswolinvirus</taxon>
        <taxon>Douglaswolinvirus B2</taxon>
    </lineage>
</organism>
<proteinExistence type="predicted"/>
<dbReference type="Proteomes" id="UP000008061">
    <property type="component" value="Segment"/>
</dbReference>
<dbReference type="EMBL" id="JX486088">
    <property type="protein sequence ID" value="AFU63143.1"/>
    <property type="molecule type" value="Genomic_DNA"/>
</dbReference>
<evidence type="ECO:0000313" key="2">
    <source>
        <dbReference type="Proteomes" id="UP000008061"/>
    </source>
</evidence>
<protein>
    <recommendedName>
        <fullName evidence="3">DUF2187 domain-containing protein</fullName>
    </recommendedName>
</protein>
<name>K4I0H9_9CAUD</name>
<gene>
    <name evidence="1" type="ORF">8014-B2_0076</name>
</gene>
<evidence type="ECO:0008006" key="3">
    <source>
        <dbReference type="Google" id="ProtNLM"/>
    </source>
</evidence>
<sequence>MLNMINIGDLVRVKSTNIYGVVVGYTNVFDMCQETDDMLIVSINNSEESKVFKKHSVEKIDNE</sequence>
<accession>K4I0H9</accession>